<dbReference type="RefSeq" id="WP_221978727.1">
    <property type="nucleotide sequence ID" value="NZ_JAAXQQ010000003.1"/>
</dbReference>
<evidence type="ECO:0000313" key="3">
    <source>
        <dbReference type="Proteomes" id="UP000758022"/>
    </source>
</evidence>
<reference evidence="2" key="1">
    <citation type="submission" date="2020-04" db="EMBL/GenBank/DDBJ databases">
        <title>Global-level population genomics supports evidence of horizontal gene transfer on evolution of Rhizobia in Lentils.</title>
        <authorList>
            <person name="Gai Y."/>
            <person name="Cook D."/>
            <person name="Riely B."/>
        </authorList>
    </citation>
    <scope>NUCLEOTIDE SEQUENCE</scope>
    <source>
        <strain evidence="2">TLR9</strain>
    </source>
</reference>
<feature type="compositionally biased region" description="Acidic residues" evidence="1">
    <location>
        <begin position="20"/>
        <end position="29"/>
    </location>
</feature>
<feature type="compositionally biased region" description="Basic and acidic residues" evidence="1">
    <location>
        <begin position="30"/>
        <end position="39"/>
    </location>
</feature>
<comment type="caution">
    <text evidence="2">The sequence shown here is derived from an EMBL/GenBank/DDBJ whole genome shotgun (WGS) entry which is preliminary data.</text>
</comment>
<evidence type="ECO:0000256" key="1">
    <source>
        <dbReference type="SAM" id="MobiDB-lite"/>
    </source>
</evidence>
<dbReference type="EMBL" id="JAAXQQ010000003">
    <property type="protein sequence ID" value="MBY3063961.1"/>
    <property type="molecule type" value="Genomic_DNA"/>
</dbReference>
<feature type="region of interest" description="Disordered" evidence="1">
    <location>
        <begin position="1"/>
        <end position="39"/>
    </location>
</feature>
<dbReference type="Proteomes" id="UP000758022">
    <property type="component" value="Unassembled WGS sequence"/>
</dbReference>
<organism evidence="2 3">
    <name type="scientific">Rhizobium laguerreae</name>
    <dbReference type="NCBI Taxonomy" id="1076926"/>
    <lineage>
        <taxon>Bacteria</taxon>
        <taxon>Pseudomonadati</taxon>
        <taxon>Pseudomonadota</taxon>
        <taxon>Alphaproteobacteria</taxon>
        <taxon>Hyphomicrobiales</taxon>
        <taxon>Rhizobiaceae</taxon>
        <taxon>Rhizobium/Agrobacterium group</taxon>
        <taxon>Rhizobium</taxon>
    </lineage>
</organism>
<evidence type="ECO:0000313" key="2">
    <source>
        <dbReference type="EMBL" id="MBY3063961.1"/>
    </source>
</evidence>
<proteinExistence type="predicted"/>
<accession>A0AB35FB31</accession>
<name>A0AB35FB31_9HYPH</name>
<feature type="compositionally biased region" description="Basic and acidic residues" evidence="1">
    <location>
        <begin position="1"/>
        <end position="10"/>
    </location>
</feature>
<dbReference type="AlphaFoldDB" id="A0AB35FB31"/>
<sequence length="78" mass="8729">MLIRAFDPKPPETAAVVTPDDADGDDPAGDEEKKAEQSKRAAIFPMRATLDVFVYYRKTEARLRVQPARCPRIPVLSE</sequence>
<protein>
    <submittedName>
        <fullName evidence="2">Uncharacterized protein</fullName>
    </submittedName>
</protein>
<gene>
    <name evidence="2" type="ORF">HFO74_10995</name>
</gene>